<dbReference type="SMART" id="SM00906">
    <property type="entry name" value="Fungal_trans"/>
    <property type="match status" value="1"/>
</dbReference>
<dbReference type="SUPFAM" id="SSF57701">
    <property type="entry name" value="Zn2/Cys6 DNA-binding domain"/>
    <property type="match status" value="1"/>
</dbReference>
<dbReference type="GO" id="GO:0006351">
    <property type="term" value="P:DNA-templated transcription"/>
    <property type="evidence" value="ECO:0007669"/>
    <property type="project" value="InterPro"/>
</dbReference>
<dbReference type="InterPro" id="IPR036864">
    <property type="entry name" value="Zn2-C6_fun-type_DNA-bd_sf"/>
</dbReference>
<dbReference type="InterPro" id="IPR001138">
    <property type="entry name" value="Zn2Cys6_DnaBD"/>
</dbReference>
<organism evidence="8 9">
    <name type="scientific">Aspergillus ellipticus CBS 707.79</name>
    <dbReference type="NCBI Taxonomy" id="1448320"/>
    <lineage>
        <taxon>Eukaryota</taxon>
        <taxon>Fungi</taxon>
        <taxon>Dikarya</taxon>
        <taxon>Ascomycota</taxon>
        <taxon>Pezizomycotina</taxon>
        <taxon>Eurotiomycetes</taxon>
        <taxon>Eurotiomycetidae</taxon>
        <taxon>Eurotiales</taxon>
        <taxon>Aspergillaceae</taxon>
        <taxon>Aspergillus</taxon>
        <taxon>Aspergillus subgen. Circumdati</taxon>
    </lineage>
</organism>
<dbReference type="Gene3D" id="4.10.240.10">
    <property type="entry name" value="Zn(2)-C6 fungal-type DNA-binding domain"/>
    <property type="match status" value="1"/>
</dbReference>
<keyword evidence="5" id="KW-0539">Nucleus</keyword>
<dbReference type="PROSITE" id="PS50048">
    <property type="entry name" value="ZN2_CY6_FUNGAL_2"/>
    <property type="match status" value="1"/>
</dbReference>
<feature type="region of interest" description="Disordered" evidence="6">
    <location>
        <begin position="1"/>
        <end position="20"/>
    </location>
</feature>
<evidence type="ECO:0000313" key="9">
    <source>
        <dbReference type="Proteomes" id="UP000247810"/>
    </source>
</evidence>
<dbReference type="GO" id="GO:0008270">
    <property type="term" value="F:zinc ion binding"/>
    <property type="evidence" value="ECO:0007669"/>
    <property type="project" value="InterPro"/>
</dbReference>
<dbReference type="PROSITE" id="PS00463">
    <property type="entry name" value="ZN2_CY6_FUNGAL_1"/>
    <property type="match status" value="1"/>
</dbReference>
<dbReference type="GO" id="GO:0009893">
    <property type="term" value="P:positive regulation of metabolic process"/>
    <property type="evidence" value="ECO:0007669"/>
    <property type="project" value="UniProtKB-ARBA"/>
</dbReference>
<evidence type="ECO:0000256" key="6">
    <source>
        <dbReference type="SAM" id="MobiDB-lite"/>
    </source>
</evidence>
<gene>
    <name evidence="8" type="ORF">BO71DRAFT_477863</name>
</gene>
<feature type="domain" description="Zn(2)-C6 fungal-type" evidence="7">
    <location>
        <begin position="23"/>
        <end position="55"/>
    </location>
</feature>
<dbReference type="PANTHER" id="PTHR47424:SF6">
    <property type="entry name" value="PROLINE UTILIZATION TRANS-ACTIVATOR"/>
    <property type="match status" value="1"/>
</dbReference>
<evidence type="ECO:0000256" key="2">
    <source>
        <dbReference type="ARBA" id="ARBA00023015"/>
    </source>
</evidence>
<evidence type="ECO:0000256" key="3">
    <source>
        <dbReference type="ARBA" id="ARBA00023125"/>
    </source>
</evidence>
<keyword evidence="3" id="KW-0238">DNA-binding</keyword>
<dbReference type="Proteomes" id="UP000247810">
    <property type="component" value="Unassembled WGS sequence"/>
</dbReference>
<dbReference type="CDD" id="cd00067">
    <property type="entry name" value="GAL4"/>
    <property type="match status" value="1"/>
</dbReference>
<sequence length="742" mass="83691">MDSTTAKPSRRVPVERRKRTEHSCDRCKSRKQKCLRVPGEDRCRHCQHYDYACTLTKPRKQRLYGSTDLVRSRITMLEGLVKGLVPNADLSTLDSMRGIGQTLGIPLPEMEEDKCPPPCPKLGEGSSSSALVEQNQHQELVQDLQGQGQYIGPASSYFFQMKLRALLGRQPQKRKCQMYLFGRNPTEETLKPSTLDILTDTDIRIIAEPFQQPDIDVNGVQYPPLLESKVIDRLIRTYFDRVNVDFPVLHEGFFLEKFDKWRNHPHKVERPWVCALLCVLILSRRVSSHGTTETQQQRWWTYIEALLPTIIFTSNVHSVQTLMLAALHLHNTNHRDVCWTLTGAAVRIAVAIGLHRDEINCGGSRVAQELRKSLWWTLYGFEQLQVSSHDRPSAIDVTACSTKPPHEGILGIGTSYWPPDYRIWSTQLVHILGLTCRALPTASNGVEFTGPLPPAAGLLQDLSRWHESLPSHLCLDVFHTLPKAFKRPVLLLHIQYHYTVSLLTRYSLLQHLATISQDFSGDPAHEEIELTANICCRSGRKSCELLMKLDETNNFNAVTWLDVYFVYSSTLILMLSIICDQAQHGPESSDNGSLALFHNCAAMVARHTNNKMMPGTMRRWVKTICDLDMLVYERLGPPQQNGRNLYCDPNTANILVEPETTDKNRSFPLVNLGLGVQLSAEHSIGQDVSTTTYDNDDCAGPVLDMPLLDDDNGLFSWDSIGSMLLATEHLDSSLIDCNLGPC</sequence>
<evidence type="ECO:0000259" key="7">
    <source>
        <dbReference type="PROSITE" id="PS50048"/>
    </source>
</evidence>
<evidence type="ECO:0000256" key="5">
    <source>
        <dbReference type="ARBA" id="ARBA00023242"/>
    </source>
</evidence>
<keyword evidence="4" id="KW-0804">Transcription</keyword>
<protein>
    <recommendedName>
        <fullName evidence="7">Zn(2)-C6 fungal-type domain-containing protein</fullName>
    </recommendedName>
</protein>
<dbReference type="OrthoDB" id="3266505at2759"/>
<proteinExistence type="predicted"/>
<evidence type="ECO:0000256" key="1">
    <source>
        <dbReference type="ARBA" id="ARBA00022723"/>
    </source>
</evidence>
<evidence type="ECO:0000313" key="8">
    <source>
        <dbReference type="EMBL" id="PYH99092.1"/>
    </source>
</evidence>
<dbReference type="VEuPathDB" id="FungiDB:BO71DRAFT_477863"/>
<reference evidence="8 9" key="1">
    <citation type="submission" date="2018-02" db="EMBL/GenBank/DDBJ databases">
        <title>The genomes of Aspergillus section Nigri reveals drivers in fungal speciation.</title>
        <authorList>
            <consortium name="DOE Joint Genome Institute"/>
            <person name="Vesth T.C."/>
            <person name="Nybo J."/>
            <person name="Theobald S."/>
            <person name="Brandl J."/>
            <person name="Frisvad J.C."/>
            <person name="Nielsen K.F."/>
            <person name="Lyhne E.K."/>
            <person name="Kogle M.E."/>
            <person name="Kuo A."/>
            <person name="Riley R."/>
            <person name="Clum A."/>
            <person name="Nolan M."/>
            <person name="Lipzen A."/>
            <person name="Salamov A."/>
            <person name="Henrissat B."/>
            <person name="Wiebenga A."/>
            <person name="De vries R.P."/>
            <person name="Grigoriev I.V."/>
            <person name="Mortensen U.H."/>
            <person name="Andersen M.R."/>
            <person name="Baker S.E."/>
        </authorList>
    </citation>
    <scope>NUCLEOTIDE SEQUENCE [LARGE SCALE GENOMIC DNA]</scope>
    <source>
        <strain evidence="8 9">CBS 707.79</strain>
    </source>
</reference>
<dbReference type="CDD" id="cd12148">
    <property type="entry name" value="fungal_TF_MHR"/>
    <property type="match status" value="1"/>
</dbReference>
<dbReference type="PANTHER" id="PTHR47424">
    <property type="entry name" value="REGULATORY PROTEIN GAL4"/>
    <property type="match status" value="1"/>
</dbReference>
<accession>A0A319F2S4</accession>
<dbReference type="GO" id="GO:0003677">
    <property type="term" value="F:DNA binding"/>
    <property type="evidence" value="ECO:0007669"/>
    <property type="project" value="UniProtKB-KW"/>
</dbReference>
<keyword evidence="9" id="KW-1185">Reference proteome</keyword>
<dbReference type="InterPro" id="IPR051127">
    <property type="entry name" value="Fungal_SecMet_Regulators"/>
</dbReference>
<keyword evidence="2" id="KW-0805">Transcription regulation</keyword>
<dbReference type="AlphaFoldDB" id="A0A319F2S4"/>
<keyword evidence="1" id="KW-0479">Metal-binding</keyword>
<name>A0A319F2S4_9EURO</name>
<dbReference type="Pfam" id="PF04082">
    <property type="entry name" value="Fungal_trans"/>
    <property type="match status" value="1"/>
</dbReference>
<evidence type="ECO:0000256" key="4">
    <source>
        <dbReference type="ARBA" id="ARBA00023163"/>
    </source>
</evidence>
<dbReference type="InterPro" id="IPR007219">
    <property type="entry name" value="XnlR_reg_dom"/>
</dbReference>
<dbReference type="EMBL" id="KZ825805">
    <property type="protein sequence ID" value="PYH99092.1"/>
    <property type="molecule type" value="Genomic_DNA"/>
</dbReference>
<dbReference type="GO" id="GO:0000981">
    <property type="term" value="F:DNA-binding transcription factor activity, RNA polymerase II-specific"/>
    <property type="evidence" value="ECO:0007669"/>
    <property type="project" value="InterPro"/>
</dbReference>
<dbReference type="STRING" id="1448320.A0A319F2S4"/>